<comment type="caution">
    <text evidence="10">The sequence shown here is derived from an EMBL/GenBank/DDBJ whole genome shotgun (WGS) entry which is preliminary data.</text>
</comment>
<accession>A0ABS9J4W0</accession>
<feature type="transmembrane region" description="Helical" evidence="9">
    <location>
        <begin position="256"/>
        <end position="275"/>
    </location>
</feature>
<evidence type="ECO:0000256" key="7">
    <source>
        <dbReference type="ARBA" id="ARBA00022989"/>
    </source>
</evidence>
<proteinExistence type="predicted"/>
<keyword evidence="1" id="KW-0813">Transport</keyword>
<keyword evidence="5 9" id="KW-0812">Transmembrane</keyword>
<keyword evidence="2" id="KW-1003">Cell membrane</keyword>
<feature type="transmembrane region" description="Helical" evidence="9">
    <location>
        <begin position="174"/>
        <end position="195"/>
    </location>
</feature>
<reference evidence="10 11" key="1">
    <citation type="submission" date="2021-01" db="EMBL/GenBank/DDBJ databases">
        <title>Genome sequencing of Joostella atrarenae M1-2 (= KCTC 23194).</title>
        <authorList>
            <person name="Zakaria M.R."/>
            <person name="Lam M.Q."/>
            <person name="Chong C.S."/>
        </authorList>
    </citation>
    <scope>NUCLEOTIDE SEQUENCE [LARGE SCALE GENOMIC DNA]</scope>
    <source>
        <strain evidence="10 11">M1-2</strain>
    </source>
</reference>
<dbReference type="InterPro" id="IPR004673">
    <property type="entry name" value="L-rhamnose-proton_sym_RhaT"/>
</dbReference>
<protein>
    <submittedName>
        <fullName evidence="10">L-rhamnose/proton symporter RhaT</fullName>
    </submittedName>
</protein>
<dbReference type="RefSeq" id="WP_236959429.1">
    <property type="nucleotide sequence ID" value="NZ_JAETXX010000007.1"/>
</dbReference>
<keyword evidence="3" id="KW-0997">Cell inner membrane</keyword>
<feature type="transmembrane region" description="Helical" evidence="9">
    <location>
        <begin position="287"/>
        <end position="308"/>
    </location>
</feature>
<evidence type="ECO:0000256" key="1">
    <source>
        <dbReference type="ARBA" id="ARBA00022448"/>
    </source>
</evidence>
<name>A0ABS9J4W0_9FLAO</name>
<keyword evidence="4" id="KW-0762">Sugar transport</keyword>
<evidence type="ECO:0000256" key="4">
    <source>
        <dbReference type="ARBA" id="ARBA00022597"/>
    </source>
</evidence>
<organism evidence="10 11">
    <name type="scientific">Joostella atrarenae</name>
    <dbReference type="NCBI Taxonomy" id="679257"/>
    <lineage>
        <taxon>Bacteria</taxon>
        <taxon>Pseudomonadati</taxon>
        <taxon>Bacteroidota</taxon>
        <taxon>Flavobacteriia</taxon>
        <taxon>Flavobacteriales</taxon>
        <taxon>Flavobacteriaceae</taxon>
        <taxon>Joostella</taxon>
    </lineage>
</organism>
<keyword evidence="11" id="KW-1185">Reference proteome</keyword>
<feature type="transmembrane region" description="Helical" evidence="9">
    <location>
        <begin position="62"/>
        <end position="82"/>
    </location>
</feature>
<feature type="transmembrane region" description="Helical" evidence="9">
    <location>
        <begin position="215"/>
        <end position="235"/>
    </location>
</feature>
<feature type="transmembrane region" description="Helical" evidence="9">
    <location>
        <begin position="94"/>
        <end position="114"/>
    </location>
</feature>
<gene>
    <name evidence="10" type="ORF">JM658_11565</name>
</gene>
<feature type="transmembrane region" description="Helical" evidence="9">
    <location>
        <begin position="320"/>
        <end position="342"/>
    </location>
</feature>
<keyword evidence="8 9" id="KW-0472">Membrane</keyword>
<evidence type="ECO:0000256" key="5">
    <source>
        <dbReference type="ARBA" id="ARBA00022692"/>
    </source>
</evidence>
<feature type="transmembrane region" description="Helical" evidence="9">
    <location>
        <begin position="134"/>
        <end position="153"/>
    </location>
</feature>
<evidence type="ECO:0000256" key="3">
    <source>
        <dbReference type="ARBA" id="ARBA00022519"/>
    </source>
</evidence>
<dbReference type="Proteomes" id="UP000829517">
    <property type="component" value="Unassembled WGS sequence"/>
</dbReference>
<dbReference type="Pfam" id="PF06379">
    <property type="entry name" value="RhaT"/>
    <property type="match status" value="1"/>
</dbReference>
<keyword evidence="6" id="KW-0769">Symport</keyword>
<feature type="transmembrane region" description="Helical" evidence="9">
    <location>
        <begin position="36"/>
        <end position="56"/>
    </location>
</feature>
<sequence>MPFPSGIFYHAIGGVAAASFYVPFKQVKNWSWESYWLVSGVAAWLIMPLVMGYLFIPNLMDIIFQAPAKVLVLTFFFGLLWGLGGLTFGLSMRYLGISIGYAVVLGFTATFGTLTPMIFDGSIGAIIHSSSGQMVLSGVLVCLFGIVVYGIAGKEKEQNQGAHKGNRDFNHRKGLFVAFFSGLLSACMSFALAAGKPIAAIAVANGVPELWQNNAVLVVVLWGGFITNFVWCLILNFKNKSYKEYTVKKEGSSLRVNYLLSSSAGIIWYLQFFFYGMGGSLMGELDYASWTLHMTFIIIFSLFWGLYLKEWKGVGMKAKILLGIGLVLMFISVGLIGLAGNFHE</sequence>
<keyword evidence="7 9" id="KW-1133">Transmembrane helix</keyword>
<evidence type="ECO:0000313" key="11">
    <source>
        <dbReference type="Proteomes" id="UP000829517"/>
    </source>
</evidence>
<evidence type="ECO:0000256" key="2">
    <source>
        <dbReference type="ARBA" id="ARBA00022475"/>
    </source>
</evidence>
<evidence type="ECO:0000256" key="9">
    <source>
        <dbReference type="SAM" id="Phobius"/>
    </source>
</evidence>
<evidence type="ECO:0000256" key="6">
    <source>
        <dbReference type="ARBA" id="ARBA00022847"/>
    </source>
</evidence>
<dbReference type="EMBL" id="JAETXX010000007">
    <property type="protein sequence ID" value="MCF8715465.1"/>
    <property type="molecule type" value="Genomic_DNA"/>
</dbReference>
<evidence type="ECO:0000313" key="10">
    <source>
        <dbReference type="EMBL" id="MCF8715465.1"/>
    </source>
</evidence>
<evidence type="ECO:0000256" key="8">
    <source>
        <dbReference type="ARBA" id="ARBA00023136"/>
    </source>
</evidence>
<feature type="transmembrane region" description="Helical" evidence="9">
    <location>
        <begin position="6"/>
        <end position="24"/>
    </location>
</feature>